<reference evidence="1 2" key="1">
    <citation type="submission" date="2014-04" db="EMBL/GenBank/DDBJ databases">
        <authorList>
            <consortium name="DOE Joint Genome Institute"/>
            <person name="Kuo A."/>
            <person name="Girlanda M."/>
            <person name="Perotto S."/>
            <person name="Kohler A."/>
            <person name="Nagy L.G."/>
            <person name="Floudas D."/>
            <person name="Copeland A."/>
            <person name="Barry K.W."/>
            <person name="Cichocki N."/>
            <person name="Veneault-Fourrey C."/>
            <person name="LaButti K."/>
            <person name="Lindquist E.A."/>
            <person name="Lipzen A."/>
            <person name="Lundell T."/>
            <person name="Morin E."/>
            <person name="Murat C."/>
            <person name="Sun H."/>
            <person name="Tunlid A."/>
            <person name="Henrissat B."/>
            <person name="Grigoriev I.V."/>
            <person name="Hibbett D.S."/>
            <person name="Martin F."/>
            <person name="Nordberg H.P."/>
            <person name="Cantor M.N."/>
            <person name="Hua S.X."/>
        </authorList>
    </citation>
    <scope>NUCLEOTIDE SEQUENCE [LARGE SCALE GENOMIC DNA]</scope>
    <source>
        <strain evidence="1 2">MUT 4182</strain>
    </source>
</reference>
<evidence type="ECO:0000313" key="1">
    <source>
        <dbReference type="EMBL" id="KIO24782.1"/>
    </source>
</evidence>
<evidence type="ECO:0000313" key="2">
    <source>
        <dbReference type="Proteomes" id="UP000054248"/>
    </source>
</evidence>
<protein>
    <submittedName>
        <fullName evidence="1">Uncharacterized protein</fullName>
    </submittedName>
</protein>
<gene>
    <name evidence="1" type="ORF">M407DRAFT_244312</name>
</gene>
<name>A0A0C3LTU9_9AGAM</name>
<dbReference type="Proteomes" id="UP000054248">
    <property type="component" value="Unassembled WGS sequence"/>
</dbReference>
<organism evidence="1 2">
    <name type="scientific">Tulasnella calospora MUT 4182</name>
    <dbReference type="NCBI Taxonomy" id="1051891"/>
    <lineage>
        <taxon>Eukaryota</taxon>
        <taxon>Fungi</taxon>
        <taxon>Dikarya</taxon>
        <taxon>Basidiomycota</taxon>
        <taxon>Agaricomycotina</taxon>
        <taxon>Agaricomycetes</taxon>
        <taxon>Cantharellales</taxon>
        <taxon>Tulasnellaceae</taxon>
        <taxon>Tulasnella</taxon>
    </lineage>
</organism>
<reference evidence="2" key="2">
    <citation type="submission" date="2015-01" db="EMBL/GenBank/DDBJ databases">
        <title>Evolutionary Origins and Diversification of the Mycorrhizal Mutualists.</title>
        <authorList>
            <consortium name="DOE Joint Genome Institute"/>
            <consortium name="Mycorrhizal Genomics Consortium"/>
            <person name="Kohler A."/>
            <person name="Kuo A."/>
            <person name="Nagy L.G."/>
            <person name="Floudas D."/>
            <person name="Copeland A."/>
            <person name="Barry K.W."/>
            <person name="Cichocki N."/>
            <person name="Veneault-Fourrey C."/>
            <person name="LaButti K."/>
            <person name="Lindquist E.A."/>
            <person name="Lipzen A."/>
            <person name="Lundell T."/>
            <person name="Morin E."/>
            <person name="Murat C."/>
            <person name="Riley R."/>
            <person name="Ohm R."/>
            <person name="Sun H."/>
            <person name="Tunlid A."/>
            <person name="Henrissat B."/>
            <person name="Grigoriev I.V."/>
            <person name="Hibbett D.S."/>
            <person name="Martin F."/>
        </authorList>
    </citation>
    <scope>NUCLEOTIDE SEQUENCE [LARGE SCALE GENOMIC DNA]</scope>
    <source>
        <strain evidence="2">MUT 4182</strain>
    </source>
</reference>
<accession>A0A0C3LTU9</accession>
<proteinExistence type="predicted"/>
<keyword evidence="2" id="KW-1185">Reference proteome</keyword>
<dbReference type="EMBL" id="KN823054">
    <property type="protein sequence ID" value="KIO24782.1"/>
    <property type="molecule type" value="Genomic_DNA"/>
</dbReference>
<sequence>MQQASPLDGQPKAGEPNSVWYIREADWRLTLLTPDCHTAASRSDGLLLVVV</sequence>
<dbReference type="AlphaFoldDB" id="A0A0C3LTU9"/>
<dbReference type="HOGENOM" id="CLU_3108149_0_0_1"/>